<feature type="transmembrane region" description="Helical" evidence="7">
    <location>
        <begin position="188"/>
        <end position="212"/>
    </location>
</feature>
<organism evidence="9 10">
    <name type="scientific">Chitinophaga horti</name>
    <dbReference type="NCBI Taxonomy" id="2920382"/>
    <lineage>
        <taxon>Bacteria</taxon>
        <taxon>Pseudomonadati</taxon>
        <taxon>Bacteroidota</taxon>
        <taxon>Chitinophagia</taxon>
        <taxon>Chitinophagales</taxon>
        <taxon>Chitinophagaceae</taxon>
        <taxon>Chitinophaga</taxon>
    </lineage>
</organism>
<evidence type="ECO:0000313" key="10">
    <source>
        <dbReference type="Proteomes" id="UP001162741"/>
    </source>
</evidence>
<name>A0ABY6J6R7_9BACT</name>
<evidence type="ECO:0000313" key="9">
    <source>
        <dbReference type="EMBL" id="UYQ93989.1"/>
    </source>
</evidence>
<dbReference type="InterPro" id="IPR050790">
    <property type="entry name" value="ExbB/TolQ_transport"/>
</dbReference>
<keyword evidence="3 7" id="KW-0812">Transmembrane</keyword>
<protein>
    <submittedName>
        <fullName evidence="9">MotA/TolQ/ExbB proton channel family protein</fullName>
    </submittedName>
</protein>
<evidence type="ECO:0000256" key="7">
    <source>
        <dbReference type="SAM" id="Phobius"/>
    </source>
</evidence>
<comment type="subcellular location">
    <subcellularLocation>
        <location evidence="1">Cell membrane</location>
        <topology evidence="1">Multi-pass membrane protein</topology>
    </subcellularLocation>
    <subcellularLocation>
        <location evidence="6">Membrane</location>
        <topology evidence="6">Multi-pass membrane protein</topology>
    </subcellularLocation>
</comment>
<keyword evidence="6" id="KW-0813">Transport</keyword>
<keyword evidence="5 7" id="KW-0472">Membrane</keyword>
<evidence type="ECO:0000259" key="8">
    <source>
        <dbReference type="Pfam" id="PF01618"/>
    </source>
</evidence>
<dbReference type="EMBL" id="CP107006">
    <property type="protein sequence ID" value="UYQ93989.1"/>
    <property type="molecule type" value="Genomic_DNA"/>
</dbReference>
<proteinExistence type="inferred from homology"/>
<accession>A0ABY6J6R7</accession>
<keyword evidence="6" id="KW-0653">Protein transport</keyword>
<dbReference type="InterPro" id="IPR002898">
    <property type="entry name" value="MotA_ExbB_proton_chnl"/>
</dbReference>
<dbReference type="Pfam" id="PF01618">
    <property type="entry name" value="MotA_ExbB"/>
    <property type="match status" value="1"/>
</dbReference>
<dbReference type="PANTHER" id="PTHR30625:SF17">
    <property type="entry name" value="TOLQ-RELATED"/>
    <property type="match status" value="1"/>
</dbReference>
<dbReference type="Proteomes" id="UP001162741">
    <property type="component" value="Chromosome"/>
</dbReference>
<reference evidence="9" key="1">
    <citation type="submission" date="2022-10" db="EMBL/GenBank/DDBJ databases">
        <title>Chitinophaga sp. nov., isolated from soil.</title>
        <authorList>
            <person name="Jeon C.O."/>
        </authorList>
    </citation>
    <scope>NUCLEOTIDE SEQUENCE</scope>
    <source>
        <strain evidence="9">R8</strain>
    </source>
</reference>
<evidence type="ECO:0000256" key="4">
    <source>
        <dbReference type="ARBA" id="ARBA00022989"/>
    </source>
</evidence>
<evidence type="ECO:0000256" key="3">
    <source>
        <dbReference type="ARBA" id="ARBA00022692"/>
    </source>
</evidence>
<comment type="similarity">
    <text evidence="6">Belongs to the exbB/tolQ family.</text>
</comment>
<gene>
    <name evidence="9" type="ORF">MKQ68_02640</name>
</gene>
<evidence type="ECO:0000256" key="1">
    <source>
        <dbReference type="ARBA" id="ARBA00004651"/>
    </source>
</evidence>
<keyword evidence="4 7" id="KW-1133">Transmembrane helix</keyword>
<evidence type="ECO:0000256" key="2">
    <source>
        <dbReference type="ARBA" id="ARBA00022475"/>
    </source>
</evidence>
<dbReference type="RefSeq" id="WP_264281958.1">
    <property type="nucleotide sequence ID" value="NZ_CP107006.1"/>
</dbReference>
<sequence>MLLGLVTLIQDSLLTPRPDTVIAGGTATAPPVDQQIHLLDMLMKGGVLMIPLAILSLIAVYFFVERYITISKAGKIEDNFMPMVRDHITSGNIVAARSLSKNTNNPIARVIDKGIQRIGKPIESIEKSMENVGKLEIYKLEKNLVVLSIIAGIAPMFGFLGTIAGMIQTFFNISITSDITLSAIASGIYVKMVTSATGLIIGLVAYVGYSYLNAQIDKVVNKMEGASAEFVDILQEPTR</sequence>
<keyword evidence="2" id="KW-1003">Cell membrane</keyword>
<dbReference type="PANTHER" id="PTHR30625">
    <property type="entry name" value="PROTEIN TOLQ"/>
    <property type="match status" value="1"/>
</dbReference>
<feature type="transmembrane region" description="Helical" evidence="7">
    <location>
        <begin position="144"/>
        <end position="168"/>
    </location>
</feature>
<evidence type="ECO:0000256" key="5">
    <source>
        <dbReference type="ARBA" id="ARBA00023136"/>
    </source>
</evidence>
<evidence type="ECO:0000256" key="6">
    <source>
        <dbReference type="RuleBase" id="RU004057"/>
    </source>
</evidence>
<feature type="domain" description="MotA/TolQ/ExbB proton channel" evidence="8">
    <location>
        <begin position="103"/>
        <end position="224"/>
    </location>
</feature>
<feature type="transmembrane region" description="Helical" evidence="7">
    <location>
        <begin position="46"/>
        <end position="64"/>
    </location>
</feature>
<keyword evidence="10" id="KW-1185">Reference proteome</keyword>